<proteinExistence type="predicted"/>
<dbReference type="Proteomes" id="UP000015106">
    <property type="component" value="Chromosome 2"/>
</dbReference>
<reference evidence="1" key="2">
    <citation type="submission" date="2018-03" db="EMBL/GenBank/DDBJ databases">
        <title>The Triticum urartu genome reveals the dynamic nature of wheat genome evolution.</title>
        <authorList>
            <person name="Ling H."/>
            <person name="Ma B."/>
            <person name="Shi X."/>
            <person name="Liu H."/>
            <person name="Dong L."/>
            <person name="Sun H."/>
            <person name="Cao Y."/>
            <person name="Gao Q."/>
            <person name="Zheng S."/>
            <person name="Li Y."/>
            <person name="Yu Y."/>
            <person name="Du H."/>
            <person name="Qi M."/>
            <person name="Li Y."/>
            <person name="Yu H."/>
            <person name="Cui Y."/>
            <person name="Wang N."/>
            <person name="Chen C."/>
            <person name="Wu H."/>
            <person name="Zhao Y."/>
            <person name="Zhang J."/>
            <person name="Li Y."/>
            <person name="Zhou W."/>
            <person name="Zhang B."/>
            <person name="Hu W."/>
            <person name="Eijk M."/>
            <person name="Tang J."/>
            <person name="Witsenboer H."/>
            <person name="Zhao S."/>
            <person name="Li Z."/>
            <person name="Zhang A."/>
            <person name="Wang D."/>
            <person name="Liang C."/>
        </authorList>
    </citation>
    <scope>NUCLEOTIDE SEQUENCE [LARGE SCALE GENOMIC DNA]</scope>
    <source>
        <strain evidence="1">cv. G1812</strain>
    </source>
</reference>
<reference evidence="1" key="3">
    <citation type="submission" date="2022-06" db="UniProtKB">
        <authorList>
            <consortium name="EnsemblPlants"/>
        </authorList>
    </citation>
    <scope>IDENTIFICATION</scope>
</reference>
<dbReference type="AlphaFoldDB" id="A0A8R7TJ29"/>
<accession>A0A8R7TJ29</accession>
<evidence type="ECO:0000313" key="1">
    <source>
        <dbReference type="EnsemblPlants" id="TuG1812G0200003638.01.T01.cds252426"/>
    </source>
</evidence>
<dbReference type="EnsemblPlants" id="TuG1812G0200003638.01.T01">
    <property type="protein sequence ID" value="TuG1812G0200003638.01.T01.cds252426"/>
    <property type="gene ID" value="TuG1812G0200003638.01"/>
</dbReference>
<sequence length="29" mass="3355">MSLMKEFMMDMALEEMPMSGCTCFSTLKM</sequence>
<name>A0A8R7TJ29_TRIUA</name>
<dbReference type="Gramene" id="TuG1812G0200003638.01.T01">
    <property type="protein sequence ID" value="TuG1812G0200003638.01.T01.cds252426"/>
    <property type="gene ID" value="TuG1812G0200003638.01"/>
</dbReference>
<keyword evidence="2" id="KW-1185">Reference proteome</keyword>
<protein>
    <submittedName>
        <fullName evidence="1">Uncharacterized protein</fullName>
    </submittedName>
</protein>
<evidence type="ECO:0000313" key="2">
    <source>
        <dbReference type="Proteomes" id="UP000015106"/>
    </source>
</evidence>
<reference evidence="2" key="1">
    <citation type="journal article" date="2013" name="Nature">
        <title>Draft genome of the wheat A-genome progenitor Triticum urartu.</title>
        <authorList>
            <person name="Ling H.Q."/>
            <person name="Zhao S."/>
            <person name="Liu D."/>
            <person name="Wang J."/>
            <person name="Sun H."/>
            <person name="Zhang C."/>
            <person name="Fan H."/>
            <person name="Li D."/>
            <person name="Dong L."/>
            <person name="Tao Y."/>
            <person name="Gao C."/>
            <person name="Wu H."/>
            <person name="Li Y."/>
            <person name="Cui Y."/>
            <person name="Guo X."/>
            <person name="Zheng S."/>
            <person name="Wang B."/>
            <person name="Yu K."/>
            <person name="Liang Q."/>
            <person name="Yang W."/>
            <person name="Lou X."/>
            <person name="Chen J."/>
            <person name="Feng M."/>
            <person name="Jian J."/>
            <person name="Zhang X."/>
            <person name="Luo G."/>
            <person name="Jiang Y."/>
            <person name="Liu J."/>
            <person name="Wang Z."/>
            <person name="Sha Y."/>
            <person name="Zhang B."/>
            <person name="Wu H."/>
            <person name="Tang D."/>
            <person name="Shen Q."/>
            <person name="Xue P."/>
            <person name="Zou S."/>
            <person name="Wang X."/>
            <person name="Liu X."/>
            <person name="Wang F."/>
            <person name="Yang Y."/>
            <person name="An X."/>
            <person name="Dong Z."/>
            <person name="Zhang K."/>
            <person name="Zhang X."/>
            <person name="Luo M.C."/>
            <person name="Dvorak J."/>
            <person name="Tong Y."/>
            <person name="Wang J."/>
            <person name="Yang H."/>
            <person name="Li Z."/>
            <person name="Wang D."/>
            <person name="Zhang A."/>
            <person name="Wang J."/>
        </authorList>
    </citation>
    <scope>NUCLEOTIDE SEQUENCE</scope>
    <source>
        <strain evidence="2">cv. G1812</strain>
    </source>
</reference>
<organism evidence="1 2">
    <name type="scientific">Triticum urartu</name>
    <name type="common">Red wild einkorn</name>
    <name type="synonym">Crithodium urartu</name>
    <dbReference type="NCBI Taxonomy" id="4572"/>
    <lineage>
        <taxon>Eukaryota</taxon>
        <taxon>Viridiplantae</taxon>
        <taxon>Streptophyta</taxon>
        <taxon>Embryophyta</taxon>
        <taxon>Tracheophyta</taxon>
        <taxon>Spermatophyta</taxon>
        <taxon>Magnoliopsida</taxon>
        <taxon>Liliopsida</taxon>
        <taxon>Poales</taxon>
        <taxon>Poaceae</taxon>
        <taxon>BOP clade</taxon>
        <taxon>Pooideae</taxon>
        <taxon>Triticodae</taxon>
        <taxon>Triticeae</taxon>
        <taxon>Triticinae</taxon>
        <taxon>Triticum</taxon>
    </lineage>
</organism>